<dbReference type="Proteomes" id="UP001629235">
    <property type="component" value="Unassembled WGS sequence"/>
</dbReference>
<accession>A0ACC7N6Z0</accession>
<comment type="caution">
    <text evidence="1">The sequence shown here is derived from an EMBL/GenBank/DDBJ whole genome shotgun (WGS) entry which is preliminary data.</text>
</comment>
<gene>
    <name evidence="1" type="ORF">PQR01_00360</name>
</gene>
<evidence type="ECO:0000313" key="2">
    <source>
        <dbReference type="Proteomes" id="UP001629235"/>
    </source>
</evidence>
<sequence length="127" mass="14414">MAGRPSKYRAEFAELAKNYCLLGATDPDLERFFEVSRATINEWKKQHPEFADALRAGKDIADSLVARSLYDKARGGDTTAMIFWLKNRQKHAWRDRHEIDHSGKVAVDPIQLLLSQVEGTTLKPTSK</sequence>
<proteinExistence type="predicted"/>
<evidence type="ECO:0000313" key="1">
    <source>
        <dbReference type="EMBL" id="MFM0101986.1"/>
    </source>
</evidence>
<protein>
    <submittedName>
        <fullName evidence="1">Terminase</fullName>
    </submittedName>
</protein>
<dbReference type="EMBL" id="JAQQDW010000001">
    <property type="protein sequence ID" value="MFM0101986.1"/>
    <property type="molecule type" value="Genomic_DNA"/>
</dbReference>
<keyword evidence="2" id="KW-1185">Reference proteome</keyword>
<organism evidence="1 2">
    <name type="scientific">Paraburkholderia rhynchosiae</name>
    <dbReference type="NCBI Taxonomy" id="487049"/>
    <lineage>
        <taxon>Bacteria</taxon>
        <taxon>Pseudomonadati</taxon>
        <taxon>Pseudomonadota</taxon>
        <taxon>Betaproteobacteria</taxon>
        <taxon>Burkholderiales</taxon>
        <taxon>Burkholderiaceae</taxon>
        <taxon>Paraburkholderia</taxon>
    </lineage>
</organism>
<reference evidence="1 2" key="1">
    <citation type="journal article" date="2024" name="Chem. Sci.">
        <title>Discovery of megapolipeptins by genome mining of a Burkholderiales bacteria collection.</title>
        <authorList>
            <person name="Paulo B.S."/>
            <person name="Recchia M.J.J."/>
            <person name="Lee S."/>
            <person name="Fergusson C.H."/>
            <person name="Romanowski S.B."/>
            <person name="Hernandez A."/>
            <person name="Krull N."/>
            <person name="Liu D.Y."/>
            <person name="Cavanagh H."/>
            <person name="Bos A."/>
            <person name="Gray C.A."/>
            <person name="Murphy B.T."/>
            <person name="Linington R.G."/>
            <person name="Eustaquio A.S."/>
        </authorList>
    </citation>
    <scope>NUCLEOTIDE SEQUENCE [LARGE SCALE GENOMIC DNA]</scope>
    <source>
        <strain evidence="1 2">RL18-126-BIB-B</strain>
    </source>
</reference>
<name>A0ACC7N6Z0_9BURK</name>